<reference evidence="6" key="2">
    <citation type="journal article" date="2017" name="Nat. Plants">
        <title>The Aegilops tauschii genome reveals multiple impacts of transposons.</title>
        <authorList>
            <person name="Zhao G."/>
            <person name="Zou C."/>
            <person name="Li K."/>
            <person name="Wang K."/>
            <person name="Li T."/>
            <person name="Gao L."/>
            <person name="Zhang X."/>
            <person name="Wang H."/>
            <person name="Yang Z."/>
            <person name="Liu X."/>
            <person name="Jiang W."/>
            <person name="Mao L."/>
            <person name="Kong X."/>
            <person name="Jiao Y."/>
            <person name="Jia J."/>
        </authorList>
    </citation>
    <scope>NUCLEOTIDE SEQUENCE [LARGE SCALE GENOMIC DNA]</scope>
    <source>
        <strain evidence="6">cv. AL8/78</strain>
    </source>
</reference>
<reference evidence="5" key="4">
    <citation type="submission" date="2019-03" db="UniProtKB">
        <authorList>
            <consortium name="EnsemblPlants"/>
        </authorList>
    </citation>
    <scope>IDENTIFICATION</scope>
</reference>
<evidence type="ECO:0000256" key="3">
    <source>
        <dbReference type="ARBA" id="ARBA00022898"/>
    </source>
</evidence>
<evidence type="ECO:0000313" key="5">
    <source>
        <dbReference type="EnsemblPlants" id="AET3Gv20859600.4"/>
    </source>
</evidence>
<dbReference type="EnsemblPlants" id="AET3Gv20859600.4">
    <property type="protein sequence ID" value="AET3Gv20859600.4"/>
    <property type="gene ID" value="AET3Gv20859600"/>
</dbReference>
<comment type="catalytic activity">
    <reaction evidence="1">
        <text>(6R)-5,10-methylene-5,6,7,8-tetrahydrofolate + glycine + H2O = (6S)-5,6,7,8-tetrahydrofolate + L-serine</text>
        <dbReference type="Rhea" id="RHEA:15481"/>
        <dbReference type="ChEBI" id="CHEBI:15377"/>
        <dbReference type="ChEBI" id="CHEBI:15636"/>
        <dbReference type="ChEBI" id="CHEBI:33384"/>
        <dbReference type="ChEBI" id="CHEBI:57305"/>
        <dbReference type="ChEBI" id="CHEBI:57453"/>
        <dbReference type="EC" id="2.1.2.1"/>
    </reaction>
</comment>
<dbReference type="GO" id="GO:0005739">
    <property type="term" value="C:mitochondrion"/>
    <property type="evidence" value="ECO:0007669"/>
    <property type="project" value="TreeGrafter"/>
</dbReference>
<keyword evidence="6" id="KW-1185">Reference proteome</keyword>
<dbReference type="Gramene" id="AET3Gv20859600.4">
    <property type="protein sequence ID" value="AET3Gv20859600.4"/>
    <property type="gene ID" value="AET3Gv20859600"/>
</dbReference>
<comment type="cofactor">
    <cofactor evidence="2">
        <name>pyridoxal 5'-phosphate</name>
        <dbReference type="ChEBI" id="CHEBI:597326"/>
    </cofactor>
</comment>
<dbReference type="InterPro" id="IPR049943">
    <property type="entry name" value="Ser_HO-MeTrfase-like"/>
</dbReference>
<dbReference type="Pfam" id="PF00464">
    <property type="entry name" value="SHMT"/>
    <property type="match status" value="1"/>
</dbReference>
<evidence type="ECO:0000256" key="1">
    <source>
        <dbReference type="ARBA" id="ARBA00001528"/>
    </source>
</evidence>
<keyword evidence="3" id="KW-0663">Pyridoxal phosphate</keyword>
<name>A0A453G238_AEGTS</name>
<dbReference type="GO" id="GO:0004372">
    <property type="term" value="F:glycine hydroxymethyltransferase activity"/>
    <property type="evidence" value="ECO:0007669"/>
    <property type="project" value="UniProtKB-EC"/>
</dbReference>
<dbReference type="PANTHER" id="PTHR11680">
    <property type="entry name" value="SERINE HYDROXYMETHYLTRANSFERASE"/>
    <property type="match status" value="1"/>
</dbReference>
<evidence type="ECO:0000313" key="6">
    <source>
        <dbReference type="Proteomes" id="UP000015105"/>
    </source>
</evidence>
<dbReference type="PANTHER" id="PTHR11680:SF7">
    <property type="entry name" value="SERINE HYDROXYMETHYLTRANSFERASE 7"/>
    <property type="match status" value="1"/>
</dbReference>
<feature type="domain" description="Serine hydroxymethyltransferase-like" evidence="4">
    <location>
        <begin position="2"/>
        <end position="67"/>
    </location>
</feature>
<dbReference type="InterPro" id="IPR039429">
    <property type="entry name" value="SHMT-like_dom"/>
</dbReference>
<dbReference type="SUPFAM" id="SSF53383">
    <property type="entry name" value="PLP-dependent transferases"/>
    <property type="match status" value="1"/>
</dbReference>
<evidence type="ECO:0000259" key="4">
    <source>
        <dbReference type="Pfam" id="PF00464"/>
    </source>
</evidence>
<dbReference type="AlphaFoldDB" id="A0A453G238"/>
<proteinExistence type="predicted"/>
<protein>
    <recommendedName>
        <fullName evidence="4">Serine hydroxymethyltransferase-like domain-containing protein</fullName>
    </recommendedName>
</protein>
<evidence type="ECO:0000256" key="2">
    <source>
        <dbReference type="ARBA" id="ARBA00001933"/>
    </source>
</evidence>
<reference evidence="5" key="3">
    <citation type="journal article" date="2017" name="Nature">
        <title>Genome sequence of the progenitor of the wheat D genome Aegilops tauschii.</title>
        <authorList>
            <person name="Luo M.C."/>
            <person name="Gu Y.Q."/>
            <person name="Puiu D."/>
            <person name="Wang H."/>
            <person name="Twardziok S.O."/>
            <person name="Deal K.R."/>
            <person name="Huo N."/>
            <person name="Zhu T."/>
            <person name="Wang L."/>
            <person name="Wang Y."/>
            <person name="McGuire P.E."/>
            <person name="Liu S."/>
            <person name="Long H."/>
            <person name="Ramasamy R.K."/>
            <person name="Rodriguez J.C."/>
            <person name="Van S.L."/>
            <person name="Yuan L."/>
            <person name="Wang Z."/>
            <person name="Xia Z."/>
            <person name="Xiao L."/>
            <person name="Anderson O.D."/>
            <person name="Ouyang S."/>
            <person name="Liang Y."/>
            <person name="Zimin A.V."/>
            <person name="Pertea G."/>
            <person name="Qi P."/>
            <person name="Bennetzen J.L."/>
            <person name="Dai X."/>
            <person name="Dawson M.W."/>
            <person name="Muller H.G."/>
            <person name="Kugler K."/>
            <person name="Rivarola-Duarte L."/>
            <person name="Spannagl M."/>
            <person name="Mayer K.F.X."/>
            <person name="Lu F.H."/>
            <person name="Bevan M.W."/>
            <person name="Leroy P."/>
            <person name="Li P."/>
            <person name="You F.M."/>
            <person name="Sun Q."/>
            <person name="Liu Z."/>
            <person name="Lyons E."/>
            <person name="Wicker T."/>
            <person name="Salzberg S.L."/>
            <person name="Devos K.M."/>
            <person name="Dvorak J."/>
        </authorList>
    </citation>
    <scope>NUCLEOTIDE SEQUENCE [LARGE SCALE GENOMIC DNA]</scope>
    <source>
        <strain evidence="5">cv. AL8/78</strain>
    </source>
</reference>
<dbReference type="GO" id="GO:0019264">
    <property type="term" value="P:glycine biosynthetic process from serine"/>
    <property type="evidence" value="ECO:0007669"/>
    <property type="project" value="TreeGrafter"/>
</dbReference>
<dbReference type="InterPro" id="IPR015424">
    <property type="entry name" value="PyrdxlP-dep_Trfase"/>
</dbReference>
<accession>A0A453G238</accession>
<sequence>MWLIKLSSIILTGKNFEKVCELCHISINKTPIYGDNGSISPGGVRIGTPAMTTRGCLEDDFEVIADFLIRATQIAGSVLKQHGKVQKEFLRGLENNKDIIELGNQVEAFASQFAMPGFDV</sequence>
<dbReference type="Gene3D" id="3.90.1150.10">
    <property type="entry name" value="Aspartate Aminotransferase, domain 1"/>
    <property type="match status" value="1"/>
</dbReference>
<organism evidence="5 6">
    <name type="scientific">Aegilops tauschii subsp. strangulata</name>
    <name type="common">Goatgrass</name>
    <dbReference type="NCBI Taxonomy" id="200361"/>
    <lineage>
        <taxon>Eukaryota</taxon>
        <taxon>Viridiplantae</taxon>
        <taxon>Streptophyta</taxon>
        <taxon>Embryophyta</taxon>
        <taxon>Tracheophyta</taxon>
        <taxon>Spermatophyta</taxon>
        <taxon>Magnoliopsida</taxon>
        <taxon>Liliopsida</taxon>
        <taxon>Poales</taxon>
        <taxon>Poaceae</taxon>
        <taxon>BOP clade</taxon>
        <taxon>Pooideae</taxon>
        <taxon>Triticodae</taxon>
        <taxon>Triticeae</taxon>
        <taxon>Triticinae</taxon>
        <taxon>Aegilops</taxon>
    </lineage>
</organism>
<reference evidence="6" key="1">
    <citation type="journal article" date="2014" name="Science">
        <title>Ancient hybridizations among the ancestral genomes of bread wheat.</title>
        <authorList>
            <consortium name="International Wheat Genome Sequencing Consortium,"/>
            <person name="Marcussen T."/>
            <person name="Sandve S.R."/>
            <person name="Heier L."/>
            <person name="Spannagl M."/>
            <person name="Pfeifer M."/>
            <person name="Jakobsen K.S."/>
            <person name="Wulff B.B."/>
            <person name="Steuernagel B."/>
            <person name="Mayer K.F."/>
            <person name="Olsen O.A."/>
        </authorList>
    </citation>
    <scope>NUCLEOTIDE SEQUENCE [LARGE SCALE GENOMIC DNA]</scope>
    <source>
        <strain evidence="6">cv. AL8/78</strain>
    </source>
</reference>
<dbReference type="InterPro" id="IPR015422">
    <property type="entry name" value="PyrdxlP-dep_Trfase_small"/>
</dbReference>
<dbReference type="Proteomes" id="UP000015105">
    <property type="component" value="Chromosome 3D"/>
</dbReference>
<dbReference type="GO" id="GO:0030170">
    <property type="term" value="F:pyridoxal phosphate binding"/>
    <property type="evidence" value="ECO:0007669"/>
    <property type="project" value="TreeGrafter"/>
</dbReference>
<reference evidence="5" key="5">
    <citation type="journal article" date="2021" name="G3 (Bethesda)">
        <title>Aegilops tauschii genome assembly Aet v5.0 features greater sequence contiguity and improved annotation.</title>
        <authorList>
            <person name="Wang L."/>
            <person name="Zhu T."/>
            <person name="Rodriguez J.C."/>
            <person name="Deal K.R."/>
            <person name="Dubcovsky J."/>
            <person name="McGuire P.E."/>
            <person name="Lux T."/>
            <person name="Spannagl M."/>
            <person name="Mayer K.F.X."/>
            <person name="Baldrich P."/>
            <person name="Meyers B.C."/>
            <person name="Huo N."/>
            <person name="Gu Y.Q."/>
            <person name="Zhou H."/>
            <person name="Devos K.M."/>
            <person name="Bennetzen J.L."/>
            <person name="Unver T."/>
            <person name="Budak H."/>
            <person name="Gulick P.J."/>
            <person name="Galiba G."/>
            <person name="Kalapos B."/>
            <person name="Nelson D.R."/>
            <person name="Li P."/>
            <person name="You F.M."/>
            <person name="Luo M.C."/>
            <person name="Dvorak J."/>
        </authorList>
    </citation>
    <scope>NUCLEOTIDE SEQUENCE [LARGE SCALE GENOMIC DNA]</scope>
    <source>
        <strain evidence="5">cv. AL8/78</strain>
    </source>
</reference>
<dbReference type="GO" id="GO:0046653">
    <property type="term" value="P:tetrahydrofolate metabolic process"/>
    <property type="evidence" value="ECO:0007669"/>
    <property type="project" value="TreeGrafter"/>
</dbReference>